<dbReference type="KEGG" id="cre:CHLRE_17g703101v5"/>
<keyword evidence="3" id="KW-1185">Reference proteome</keyword>
<reference evidence="2 3" key="1">
    <citation type="journal article" date="2007" name="Science">
        <title>The Chlamydomonas genome reveals the evolution of key animal and plant functions.</title>
        <authorList>
            <person name="Merchant S.S."/>
            <person name="Prochnik S.E."/>
            <person name="Vallon O."/>
            <person name="Harris E.H."/>
            <person name="Karpowicz S.J."/>
            <person name="Witman G.B."/>
            <person name="Terry A."/>
            <person name="Salamov A."/>
            <person name="Fritz-Laylin L.K."/>
            <person name="Marechal-Drouard L."/>
            <person name="Marshall W.F."/>
            <person name="Qu L.H."/>
            <person name="Nelson D.R."/>
            <person name="Sanderfoot A.A."/>
            <person name="Spalding M.H."/>
            <person name="Kapitonov V.V."/>
            <person name="Ren Q."/>
            <person name="Ferris P."/>
            <person name="Lindquist E."/>
            <person name="Shapiro H."/>
            <person name="Lucas S.M."/>
            <person name="Grimwood J."/>
            <person name="Schmutz J."/>
            <person name="Cardol P."/>
            <person name="Cerutti H."/>
            <person name="Chanfreau G."/>
            <person name="Chen C.L."/>
            <person name="Cognat V."/>
            <person name="Croft M.T."/>
            <person name="Dent R."/>
            <person name="Dutcher S."/>
            <person name="Fernandez E."/>
            <person name="Fukuzawa H."/>
            <person name="Gonzalez-Ballester D."/>
            <person name="Gonzalez-Halphen D."/>
            <person name="Hallmann A."/>
            <person name="Hanikenne M."/>
            <person name="Hippler M."/>
            <person name="Inwood W."/>
            <person name="Jabbari K."/>
            <person name="Kalanon M."/>
            <person name="Kuras R."/>
            <person name="Lefebvre P.A."/>
            <person name="Lemaire S.D."/>
            <person name="Lobanov A.V."/>
            <person name="Lohr M."/>
            <person name="Manuell A."/>
            <person name="Meier I."/>
            <person name="Mets L."/>
            <person name="Mittag M."/>
            <person name="Mittelmeier T."/>
            <person name="Moroney J.V."/>
            <person name="Moseley J."/>
            <person name="Napoli C."/>
            <person name="Nedelcu A.M."/>
            <person name="Niyogi K."/>
            <person name="Novoselov S.V."/>
            <person name="Paulsen I.T."/>
            <person name="Pazour G."/>
            <person name="Purton S."/>
            <person name="Ral J.P."/>
            <person name="Riano-Pachon D.M."/>
            <person name="Riekhof W."/>
            <person name="Rymarquis L."/>
            <person name="Schroda M."/>
            <person name="Stern D."/>
            <person name="Umen J."/>
            <person name="Willows R."/>
            <person name="Wilson N."/>
            <person name="Zimmer S.L."/>
            <person name="Allmer J."/>
            <person name="Balk J."/>
            <person name="Bisova K."/>
            <person name="Chen C.J."/>
            <person name="Elias M."/>
            <person name="Gendler K."/>
            <person name="Hauser C."/>
            <person name="Lamb M.R."/>
            <person name="Ledford H."/>
            <person name="Long J.C."/>
            <person name="Minagawa J."/>
            <person name="Page M.D."/>
            <person name="Pan J."/>
            <person name="Pootakham W."/>
            <person name="Roje S."/>
            <person name="Rose A."/>
            <person name="Stahlberg E."/>
            <person name="Terauchi A.M."/>
            <person name="Yang P."/>
            <person name="Ball S."/>
            <person name="Bowler C."/>
            <person name="Dieckmann C.L."/>
            <person name="Gladyshev V.N."/>
            <person name="Green P."/>
            <person name="Jorgensen R."/>
            <person name="Mayfield S."/>
            <person name="Mueller-Roeber B."/>
            <person name="Rajamani S."/>
            <person name="Sayre R.T."/>
            <person name="Brokstein P."/>
            <person name="Dubchak I."/>
            <person name="Goodstein D."/>
            <person name="Hornick L."/>
            <person name="Huang Y.W."/>
            <person name="Jhaveri J."/>
            <person name="Luo Y."/>
            <person name="Martinez D."/>
            <person name="Ngau W.C."/>
            <person name="Otillar B."/>
            <person name="Poliakov A."/>
            <person name="Porter A."/>
            <person name="Szajkowski L."/>
            <person name="Werner G."/>
            <person name="Zhou K."/>
            <person name="Grigoriev I.V."/>
            <person name="Rokhsar D.S."/>
            <person name="Grossman A.R."/>
        </authorList>
    </citation>
    <scope>NUCLEOTIDE SEQUENCE [LARGE SCALE GENOMIC DNA]</scope>
    <source>
        <strain evidence="3">CC-503</strain>
    </source>
</reference>
<dbReference type="Proteomes" id="UP000006906">
    <property type="component" value="Chromosome 17"/>
</dbReference>
<dbReference type="EMBL" id="CM008978">
    <property type="protein sequence ID" value="PNW70037.1"/>
    <property type="molecule type" value="Genomic_DNA"/>
</dbReference>
<protein>
    <submittedName>
        <fullName evidence="2">Uncharacterized protein</fullName>
    </submittedName>
</protein>
<name>A0A2K3CP23_CHLRE</name>
<dbReference type="Gramene" id="PNW70037">
    <property type="protein sequence ID" value="PNW70037"/>
    <property type="gene ID" value="CHLRE_17g703101v5"/>
</dbReference>
<evidence type="ECO:0000313" key="3">
    <source>
        <dbReference type="Proteomes" id="UP000006906"/>
    </source>
</evidence>
<dbReference type="InParanoid" id="A0A2K3CP23"/>
<dbReference type="PaxDb" id="3055-EDP04858"/>
<sequence>MPPTERRYRLSRQRPHALLTPQQKEHGERRYRLSRQRPHVLLTPQQRPRVRQPSHQSSWQLSVPRVLLLMRTVTQNVQLLLSTIQAQTCPGFSPTFFIFQIPDTKWSYNQKTWMGLRHPVMVTHRLRQ</sequence>
<evidence type="ECO:0000313" key="2">
    <source>
        <dbReference type="EMBL" id="PNW70037.1"/>
    </source>
</evidence>
<organism evidence="2 3">
    <name type="scientific">Chlamydomonas reinhardtii</name>
    <name type="common">Chlamydomonas smithii</name>
    <dbReference type="NCBI Taxonomy" id="3055"/>
    <lineage>
        <taxon>Eukaryota</taxon>
        <taxon>Viridiplantae</taxon>
        <taxon>Chlorophyta</taxon>
        <taxon>core chlorophytes</taxon>
        <taxon>Chlorophyceae</taxon>
        <taxon>CS clade</taxon>
        <taxon>Chlamydomonadales</taxon>
        <taxon>Chlamydomonadaceae</taxon>
        <taxon>Chlamydomonas</taxon>
    </lineage>
</organism>
<dbReference type="GeneID" id="5717266"/>
<dbReference type="AlphaFoldDB" id="A0A2K3CP23"/>
<gene>
    <name evidence="2" type="ORF">CHLRE_17g703101v5</name>
</gene>
<dbReference type="RefSeq" id="XP_042914408.1">
    <property type="nucleotide sequence ID" value="XM_043071949.1"/>
</dbReference>
<proteinExistence type="predicted"/>
<feature type="region of interest" description="Disordered" evidence="1">
    <location>
        <begin position="1"/>
        <end position="56"/>
    </location>
</feature>
<evidence type="ECO:0000256" key="1">
    <source>
        <dbReference type="SAM" id="MobiDB-lite"/>
    </source>
</evidence>
<accession>A0A2K3CP23</accession>